<keyword evidence="2" id="KW-1185">Reference proteome</keyword>
<name>A0ACB8Z4F8_ARCLA</name>
<reference evidence="2" key="1">
    <citation type="journal article" date="2022" name="Mol. Ecol. Resour.">
        <title>The genomes of chicory, endive, great burdock and yacon provide insights into Asteraceae palaeo-polyploidization history and plant inulin production.</title>
        <authorList>
            <person name="Fan W."/>
            <person name="Wang S."/>
            <person name="Wang H."/>
            <person name="Wang A."/>
            <person name="Jiang F."/>
            <person name="Liu H."/>
            <person name="Zhao H."/>
            <person name="Xu D."/>
            <person name="Zhang Y."/>
        </authorList>
    </citation>
    <scope>NUCLEOTIDE SEQUENCE [LARGE SCALE GENOMIC DNA]</scope>
    <source>
        <strain evidence="2">cv. Niubang</strain>
    </source>
</reference>
<comment type="caution">
    <text evidence="1">The sequence shown here is derived from an EMBL/GenBank/DDBJ whole genome shotgun (WGS) entry which is preliminary data.</text>
</comment>
<sequence>MLHFDILVILNMDSSPTNTSFLDLPCNFETNPSNVPFSLSNGNTFEADNNLGFDEPNSQYSEYSDSESMFNIEDDSDDVSENPVVNFMNDVGDVGDDDITDLENNIHIDAWSESENKRR</sequence>
<dbReference type="EMBL" id="CM042057">
    <property type="protein sequence ID" value="KAI3692554.1"/>
    <property type="molecule type" value="Genomic_DNA"/>
</dbReference>
<evidence type="ECO:0000313" key="2">
    <source>
        <dbReference type="Proteomes" id="UP001055879"/>
    </source>
</evidence>
<accession>A0ACB8Z4F8</accession>
<dbReference type="Proteomes" id="UP001055879">
    <property type="component" value="Linkage Group LG11"/>
</dbReference>
<reference evidence="1 2" key="2">
    <citation type="journal article" date="2022" name="Mol. Ecol. Resour.">
        <title>The genomes of chicory, endive, great burdock and yacon provide insights into Asteraceae paleo-polyploidization history and plant inulin production.</title>
        <authorList>
            <person name="Fan W."/>
            <person name="Wang S."/>
            <person name="Wang H."/>
            <person name="Wang A."/>
            <person name="Jiang F."/>
            <person name="Liu H."/>
            <person name="Zhao H."/>
            <person name="Xu D."/>
            <person name="Zhang Y."/>
        </authorList>
    </citation>
    <scope>NUCLEOTIDE SEQUENCE [LARGE SCALE GENOMIC DNA]</scope>
    <source>
        <strain evidence="2">cv. Niubang</strain>
    </source>
</reference>
<evidence type="ECO:0000313" key="1">
    <source>
        <dbReference type="EMBL" id="KAI3692554.1"/>
    </source>
</evidence>
<proteinExistence type="predicted"/>
<organism evidence="1 2">
    <name type="scientific">Arctium lappa</name>
    <name type="common">Greater burdock</name>
    <name type="synonym">Lappa major</name>
    <dbReference type="NCBI Taxonomy" id="4217"/>
    <lineage>
        <taxon>Eukaryota</taxon>
        <taxon>Viridiplantae</taxon>
        <taxon>Streptophyta</taxon>
        <taxon>Embryophyta</taxon>
        <taxon>Tracheophyta</taxon>
        <taxon>Spermatophyta</taxon>
        <taxon>Magnoliopsida</taxon>
        <taxon>eudicotyledons</taxon>
        <taxon>Gunneridae</taxon>
        <taxon>Pentapetalae</taxon>
        <taxon>asterids</taxon>
        <taxon>campanulids</taxon>
        <taxon>Asterales</taxon>
        <taxon>Asteraceae</taxon>
        <taxon>Carduoideae</taxon>
        <taxon>Cardueae</taxon>
        <taxon>Arctiinae</taxon>
        <taxon>Arctium</taxon>
    </lineage>
</organism>
<gene>
    <name evidence="1" type="ORF">L6452_32371</name>
</gene>
<protein>
    <submittedName>
        <fullName evidence="1">Uncharacterized protein</fullName>
    </submittedName>
</protein>